<dbReference type="EMBL" id="KQ241681">
    <property type="protein sequence ID" value="KNC85852.1"/>
    <property type="molecule type" value="Genomic_DNA"/>
</dbReference>
<dbReference type="RefSeq" id="XP_014159754.1">
    <property type="nucleotide sequence ID" value="XM_014304279.1"/>
</dbReference>
<name>A0A0L0G9Z1_9EUKA</name>
<reference evidence="1 2" key="1">
    <citation type="submission" date="2011-02" db="EMBL/GenBank/DDBJ databases">
        <title>The Genome Sequence of Sphaeroforma arctica JP610.</title>
        <authorList>
            <consortium name="The Broad Institute Genome Sequencing Platform"/>
            <person name="Russ C."/>
            <person name="Cuomo C."/>
            <person name="Young S.K."/>
            <person name="Zeng Q."/>
            <person name="Gargeya S."/>
            <person name="Alvarado L."/>
            <person name="Berlin A."/>
            <person name="Chapman S.B."/>
            <person name="Chen Z."/>
            <person name="Freedman E."/>
            <person name="Gellesch M."/>
            <person name="Goldberg J."/>
            <person name="Griggs A."/>
            <person name="Gujja S."/>
            <person name="Heilman E."/>
            <person name="Heiman D."/>
            <person name="Howarth C."/>
            <person name="Mehta T."/>
            <person name="Neiman D."/>
            <person name="Pearson M."/>
            <person name="Roberts A."/>
            <person name="Saif S."/>
            <person name="Shea T."/>
            <person name="Shenoy N."/>
            <person name="Sisk P."/>
            <person name="Stolte C."/>
            <person name="Sykes S."/>
            <person name="White J."/>
            <person name="Yandava C."/>
            <person name="Burger G."/>
            <person name="Gray M.W."/>
            <person name="Holland P.W.H."/>
            <person name="King N."/>
            <person name="Lang F.B.F."/>
            <person name="Roger A.J."/>
            <person name="Ruiz-Trillo I."/>
            <person name="Haas B."/>
            <person name="Nusbaum C."/>
            <person name="Birren B."/>
        </authorList>
    </citation>
    <scope>NUCLEOTIDE SEQUENCE [LARGE SCALE GENOMIC DNA]</scope>
    <source>
        <strain evidence="1 2">JP610</strain>
    </source>
</reference>
<organism evidence="1 2">
    <name type="scientific">Sphaeroforma arctica JP610</name>
    <dbReference type="NCBI Taxonomy" id="667725"/>
    <lineage>
        <taxon>Eukaryota</taxon>
        <taxon>Ichthyosporea</taxon>
        <taxon>Ichthyophonida</taxon>
        <taxon>Sphaeroforma</taxon>
    </lineage>
</organism>
<dbReference type="Proteomes" id="UP000054560">
    <property type="component" value="Unassembled WGS sequence"/>
</dbReference>
<evidence type="ECO:0000313" key="2">
    <source>
        <dbReference type="Proteomes" id="UP000054560"/>
    </source>
</evidence>
<accession>A0A0L0G9Z1</accession>
<protein>
    <submittedName>
        <fullName evidence="1">Uncharacterized protein</fullName>
    </submittedName>
</protein>
<dbReference type="OrthoDB" id="10261052at2759"/>
<proteinExistence type="predicted"/>
<sequence length="222" mass="24127">TSDQSVASLLTAMLQMSRDSVGCVPSHLETDQGGISFCVDEFETGTICALFHDLSVPEDLGHILASEMLHLFIEDNRTVLVNTGRPSMSSTYVFPDRRIAQTVRNSMTTLLDNLQDEPGIRICGLSNQDSCDPFFTRIAVDQHAFDANITGVIESAAFLLGKLCDGLDNISMSMGVSTAHCTKVDEEQWFVVVADNVLSNISSVRQTADVLKKAFSIATSLD</sequence>
<keyword evidence="2" id="KW-1185">Reference proteome</keyword>
<gene>
    <name evidence="1" type="ORF">SARC_01997</name>
</gene>
<dbReference type="AlphaFoldDB" id="A0A0L0G9Z1"/>
<feature type="non-terminal residue" evidence="1">
    <location>
        <position position="1"/>
    </location>
</feature>
<evidence type="ECO:0000313" key="1">
    <source>
        <dbReference type="EMBL" id="KNC85852.1"/>
    </source>
</evidence>
<dbReference type="GeneID" id="25902501"/>